<evidence type="ECO:0000256" key="1">
    <source>
        <dbReference type="ARBA" id="ARBA00022490"/>
    </source>
</evidence>
<dbReference type="EC" id="2.1.1.257" evidence="6"/>
<dbReference type="InterPro" id="IPR029026">
    <property type="entry name" value="tRNA_m1G_MTases_N"/>
</dbReference>
<feature type="binding site" evidence="6">
    <location>
        <position position="127"/>
    </location>
    <ligand>
        <name>S-adenosyl-L-methionine</name>
        <dbReference type="ChEBI" id="CHEBI:59789"/>
    </ligand>
</feature>
<keyword evidence="1 6" id="KW-0963">Cytoplasm</keyword>
<dbReference type="GO" id="GO:0005737">
    <property type="term" value="C:cytoplasm"/>
    <property type="evidence" value="ECO:0007669"/>
    <property type="project" value="UniProtKB-SubCell"/>
</dbReference>
<dbReference type="PANTHER" id="PTHR40703:SF1">
    <property type="entry name" value="TRNA (PSEUDOURIDINE(54)-N(1))-METHYLTRANSFERASE"/>
    <property type="match status" value="1"/>
</dbReference>
<proteinExistence type="inferred from homology"/>
<comment type="caution">
    <text evidence="7">The sequence shown here is derived from an EMBL/GenBank/DDBJ whole genome shotgun (WGS) entry which is preliminary data.</text>
</comment>
<evidence type="ECO:0000256" key="6">
    <source>
        <dbReference type="HAMAP-Rule" id="MF_00587"/>
    </source>
</evidence>
<accession>A0A7C3MC34</accession>
<comment type="subcellular location">
    <subcellularLocation>
        <location evidence="6">Cytoplasm</location>
    </subcellularLocation>
</comment>
<evidence type="ECO:0000256" key="4">
    <source>
        <dbReference type="ARBA" id="ARBA00022691"/>
    </source>
</evidence>
<dbReference type="GO" id="GO:0030488">
    <property type="term" value="P:tRNA methylation"/>
    <property type="evidence" value="ECO:0007669"/>
    <property type="project" value="UniProtKB-UniRule"/>
</dbReference>
<sequence>MRGFLVVGNKAVTEPFSLNDLPGAGRMDVLCRCVSQALFVSHGIRKDVEVYLLLLGPPSPPKAVLIKGGEVRRMSPDERNIGGHLRKALSIECGKSWKKVHSGVYVSRKGLEDLLNELSNSYSLIYLKEDGDDISKAELPSNPLFILGDHEGLTREQEEVVENYASLKLSLSPLSLLAEQCIVIVHYELDRLTCSSEIS</sequence>
<gene>
    <name evidence="6 7" type="primary">trmY</name>
    <name evidence="7" type="ORF">ENW66_08250</name>
</gene>
<dbReference type="NCBIfam" id="NF002560">
    <property type="entry name" value="PRK02135.1"/>
    <property type="match status" value="1"/>
</dbReference>
<organism evidence="7">
    <name type="scientific">Archaeoglobus fulgidus</name>
    <dbReference type="NCBI Taxonomy" id="2234"/>
    <lineage>
        <taxon>Archaea</taxon>
        <taxon>Methanobacteriati</taxon>
        <taxon>Methanobacteriota</taxon>
        <taxon>Archaeoglobi</taxon>
        <taxon>Archaeoglobales</taxon>
        <taxon>Archaeoglobaceae</taxon>
        <taxon>Archaeoglobus</taxon>
    </lineage>
</organism>
<dbReference type="PANTHER" id="PTHR40703">
    <property type="entry name" value="TRNA (PSEUDOURIDINE(54)-N(1))-METHYLTRANSFERASE"/>
    <property type="match status" value="1"/>
</dbReference>
<feature type="binding site" evidence="6">
    <location>
        <position position="148"/>
    </location>
    <ligand>
        <name>S-adenosyl-L-methionine</name>
        <dbReference type="ChEBI" id="CHEBI:59789"/>
    </ligand>
</feature>
<protein>
    <recommendedName>
        <fullName evidence="6">tRNA (pseudouridine(54)-N(1))-methyltransferase</fullName>
        <ecNumber evidence="6">2.1.1.257</ecNumber>
    </recommendedName>
</protein>
<evidence type="ECO:0000256" key="2">
    <source>
        <dbReference type="ARBA" id="ARBA00022603"/>
    </source>
</evidence>
<keyword evidence="4 6" id="KW-0949">S-adenosyl-L-methionine</keyword>
<evidence type="ECO:0000256" key="5">
    <source>
        <dbReference type="ARBA" id="ARBA00022694"/>
    </source>
</evidence>
<comment type="function">
    <text evidence="6">Specifically catalyzes the N1-methylation of pseudouridine at position 54 (Psi54) in tRNAs.</text>
</comment>
<dbReference type="Pfam" id="PF04013">
    <property type="entry name" value="Methyltrn_RNA_2"/>
    <property type="match status" value="1"/>
</dbReference>
<evidence type="ECO:0000313" key="7">
    <source>
        <dbReference type="EMBL" id="HFW32919.1"/>
    </source>
</evidence>
<comment type="catalytic activity">
    <reaction evidence="6">
        <text>pseudouridine(54) in tRNA + S-adenosyl-L-methionine = N(1)-methylpseudouridine(54) in tRNA + S-adenosyl-L-homocysteine + H(+)</text>
        <dbReference type="Rhea" id="RHEA:55292"/>
        <dbReference type="Rhea" id="RHEA-COMP:14140"/>
        <dbReference type="Rhea" id="RHEA-COMP:14141"/>
        <dbReference type="ChEBI" id="CHEBI:15378"/>
        <dbReference type="ChEBI" id="CHEBI:57856"/>
        <dbReference type="ChEBI" id="CHEBI:59789"/>
        <dbReference type="ChEBI" id="CHEBI:65314"/>
        <dbReference type="ChEBI" id="CHEBI:74890"/>
        <dbReference type="EC" id="2.1.1.257"/>
    </reaction>
</comment>
<feature type="binding site" evidence="6">
    <location>
        <position position="181"/>
    </location>
    <ligand>
        <name>S-adenosyl-L-methionine</name>
        <dbReference type="ChEBI" id="CHEBI:59789"/>
    </ligand>
</feature>
<dbReference type="GO" id="GO:0008757">
    <property type="term" value="F:S-adenosylmethionine-dependent methyltransferase activity"/>
    <property type="evidence" value="ECO:0007669"/>
    <property type="project" value="UniProtKB-UniRule"/>
</dbReference>
<dbReference type="GO" id="GO:0008175">
    <property type="term" value="F:tRNA methyltransferase activity"/>
    <property type="evidence" value="ECO:0007669"/>
    <property type="project" value="UniProtKB-UniRule"/>
</dbReference>
<evidence type="ECO:0000256" key="3">
    <source>
        <dbReference type="ARBA" id="ARBA00022679"/>
    </source>
</evidence>
<dbReference type="Gene3D" id="3.40.1280.10">
    <property type="match status" value="1"/>
</dbReference>
<feature type="binding site" evidence="6">
    <location>
        <begin position="171"/>
        <end position="176"/>
    </location>
    <ligand>
        <name>S-adenosyl-L-methionine</name>
        <dbReference type="ChEBI" id="CHEBI:59789"/>
    </ligand>
</feature>
<dbReference type="HAMAP" id="MF_00587">
    <property type="entry name" value="tRNA_methyltr_TrmY"/>
    <property type="match status" value="1"/>
</dbReference>
<keyword evidence="3 6" id="KW-0808">Transferase</keyword>
<dbReference type="AlphaFoldDB" id="A0A7C3MC34"/>
<dbReference type="CDD" id="cd18087">
    <property type="entry name" value="TrmY-like"/>
    <property type="match status" value="1"/>
</dbReference>
<dbReference type="InterPro" id="IPR029028">
    <property type="entry name" value="Alpha/beta_knot_MTases"/>
</dbReference>
<keyword evidence="2 6" id="KW-0489">Methyltransferase</keyword>
<dbReference type="InterPro" id="IPR007158">
    <property type="entry name" value="TrmY"/>
</dbReference>
<keyword evidence="5 6" id="KW-0819">tRNA processing</keyword>
<name>A0A7C3MC34_ARCFL</name>
<dbReference type="EMBL" id="DTLB01000047">
    <property type="protein sequence ID" value="HFW32919.1"/>
    <property type="molecule type" value="Genomic_DNA"/>
</dbReference>
<reference evidence="7" key="1">
    <citation type="journal article" date="2020" name="mSystems">
        <title>Genome- and Community-Level Interaction Insights into Carbon Utilization and Element Cycling Functions of Hydrothermarchaeota in Hydrothermal Sediment.</title>
        <authorList>
            <person name="Zhou Z."/>
            <person name="Liu Y."/>
            <person name="Xu W."/>
            <person name="Pan J."/>
            <person name="Luo Z.H."/>
            <person name="Li M."/>
        </authorList>
    </citation>
    <scope>NUCLEOTIDE SEQUENCE [LARGE SCALE GENOMIC DNA]</scope>
    <source>
        <strain evidence="7">SpSt-87</strain>
    </source>
</reference>
<dbReference type="SUPFAM" id="SSF75217">
    <property type="entry name" value="alpha/beta knot"/>
    <property type="match status" value="1"/>
</dbReference>
<comment type="similarity">
    <text evidence="6">Belongs to the methyltransferase superfamily. TrmY family.</text>
</comment>
<comment type="subunit">
    <text evidence="6">Homodimer.</text>
</comment>